<name>A0AA37UGT6_9MICO</name>
<dbReference type="Pfam" id="PF22692">
    <property type="entry name" value="LlgE_F_G_D1"/>
    <property type="match status" value="1"/>
</dbReference>
<evidence type="ECO:0000256" key="4">
    <source>
        <dbReference type="RuleBase" id="RU362116"/>
    </source>
</evidence>
<dbReference type="GO" id="GO:0009425">
    <property type="term" value="C:bacterial-type flagellum basal body"/>
    <property type="evidence" value="ECO:0007669"/>
    <property type="project" value="UniProtKB-SubCell"/>
</dbReference>
<dbReference type="Gene3D" id="2.60.98.20">
    <property type="entry name" value="Flagellar hook protein FlgE"/>
    <property type="match status" value="1"/>
</dbReference>
<dbReference type="SUPFAM" id="SSF117143">
    <property type="entry name" value="Flagellar hook protein flgE"/>
    <property type="match status" value="1"/>
</dbReference>
<evidence type="ECO:0000259" key="5">
    <source>
        <dbReference type="Pfam" id="PF06429"/>
    </source>
</evidence>
<dbReference type="GO" id="GO:0071978">
    <property type="term" value="P:bacterial-type flagellum-dependent swarming motility"/>
    <property type="evidence" value="ECO:0007669"/>
    <property type="project" value="TreeGrafter"/>
</dbReference>
<accession>A0AA37UGT6</accession>
<keyword evidence="3 4" id="KW-0975">Bacterial flagellum</keyword>
<reference evidence="7 8" key="1">
    <citation type="journal article" date="2014" name="Int. J. Syst. Evol. Microbiol.">
        <title>Complete genome sequence of Corynebacterium casei LMG S-19264T (=DSM 44701T), isolated from a smear-ripened cheese.</title>
        <authorList>
            <consortium name="US DOE Joint Genome Institute (JGI-PGF)"/>
            <person name="Walter F."/>
            <person name="Albersmeier A."/>
            <person name="Kalinowski J."/>
            <person name="Ruckert C."/>
        </authorList>
    </citation>
    <scope>NUCLEOTIDE SEQUENCE [LARGE SCALE GENOMIC DNA]</scope>
    <source>
        <strain evidence="7 8">NBRC 112289</strain>
    </source>
</reference>
<dbReference type="InterPro" id="IPR053967">
    <property type="entry name" value="LlgE_F_G-like_D1"/>
</dbReference>
<dbReference type="NCBIfam" id="TIGR03506">
    <property type="entry name" value="FlgEFG_subfam"/>
    <property type="match status" value="1"/>
</dbReference>
<keyword evidence="7" id="KW-0282">Flagellum</keyword>
<dbReference type="InterPro" id="IPR010930">
    <property type="entry name" value="Flg_bb/hook_C_dom"/>
</dbReference>
<evidence type="ECO:0000313" key="7">
    <source>
        <dbReference type="EMBL" id="GMA27836.1"/>
    </source>
</evidence>
<dbReference type="PANTHER" id="PTHR30435">
    <property type="entry name" value="FLAGELLAR PROTEIN"/>
    <property type="match status" value="1"/>
</dbReference>
<evidence type="ECO:0000256" key="3">
    <source>
        <dbReference type="ARBA" id="ARBA00023143"/>
    </source>
</evidence>
<comment type="function">
    <text evidence="4">A flexible structure which links the flagellar filament to the drive apparatus in the basal body.</text>
</comment>
<dbReference type="Pfam" id="PF06429">
    <property type="entry name" value="Flg_bbr_C"/>
    <property type="match status" value="1"/>
</dbReference>
<keyword evidence="7" id="KW-0966">Cell projection</keyword>
<sequence>MQVAAITTNFGQGSTQTTGKGTDLLISGDGFFMVQSGNETLYTRAGAFEFDSNGRLVGPNGEMVQGWNAVDGVVQRGGQLESIQLPYGVINPAAATQSATVTGALPAGSAEGTELVRTIDVYDAAGNELTLTLRMTAQADGNWAVDASTGDPATAYTGTLAFTGSALTAGGAFTVAGIDVDLGAVTTFPKLSTISIAEQDGNAAGTLESYSIANDGSILGMFSNGEQQVLGQVAVATFINPAGLEKAGGSTYRASVNSGAATVGAPGTDGRGGLQTGALEMSNVDLSQEFTNLIVAQRGFQANARIITTSDEVLQELSNLKR</sequence>
<protein>
    <recommendedName>
        <fullName evidence="4">Flagellar hook protein FlgE</fullName>
    </recommendedName>
</protein>
<feature type="domain" description="Flagellar hook protein FlgE/F/G-like D1" evidence="6">
    <location>
        <begin position="26"/>
        <end position="87"/>
    </location>
</feature>
<dbReference type="EMBL" id="BSUL01000001">
    <property type="protein sequence ID" value="GMA27836.1"/>
    <property type="molecule type" value="Genomic_DNA"/>
</dbReference>
<keyword evidence="8" id="KW-1185">Reference proteome</keyword>
<evidence type="ECO:0000256" key="1">
    <source>
        <dbReference type="ARBA" id="ARBA00004117"/>
    </source>
</evidence>
<comment type="subcellular location">
    <subcellularLocation>
        <location evidence="1 4">Bacterial flagellum basal body</location>
    </subcellularLocation>
</comment>
<proteinExistence type="inferred from homology"/>
<dbReference type="InterPro" id="IPR020013">
    <property type="entry name" value="Flagellar_FlgE/F/G"/>
</dbReference>
<evidence type="ECO:0000313" key="8">
    <source>
        <dbReference type="Proteomes" id="UP001157160"/>
    </source>
</evidence>
<gene>
    <name evidence="7" type="primary">flgE</name>
    <name evidence="7" type="ORF">GCM10025874_10890</name>
</gene>
<organism evidence="7 8">
    <name type="scientific">Arenivirga flava</name>
    <dbReference type="NCBI Taxonomy" id="1930060"/>
    <lineage>
        <taxon>Bacteria</taxon>
        <taxon>Bacillati</taxon>
        <taxon>Actinomycetota</taxon>
        <taxon>Actinomycetes</taxon>
        <taxon>Micrococcales</taxon>
        <taxon>Microbacteriaceae</taxon>
        <taxon>Arenivirga</taxon>
    </lineage>
</organism>
<dbReference type="AlphaFoldDB" id="A0AA37UGT6"/>
<keyword evidence="7" id="KW-0969">Cilium</keyword>
<dbReference type="InterPro" id="IPR037925">
    <property type="entry name" value="FlgE/F/G-like"/>
</dbReference>
<dbReference type="GO" id="GO:0005829">
    <property type="term" value="C:cytosol"/>
    <property type="evidence" value="ECO:0007669"/>
    <property type="project" value="TreeGrafter"/>
</dbReference>
<dbReference type="GO" id="GO:0009424">
    <property type="term" value="C:bacterial-type flagellum hook"/>
    <property type="evidence" value="ECO:0007669"/>
    <property type="project" value="TreeGrafter"/>
</dbReference>
<dbReference type="InterPro" id="IPR037058">
    <property type="entry name" value="Falgellar_hook_FlgE_sf"/>
</dbReference>
<feature type="domain" description="Flagellar basal-body/hook protein C-terminal" evidence="5">
    <location>
        <begin position="275"/>
        <end position="320"/>
    </location>
</feature>
<evidence type="ECO:0000256" key="2">
    <source>
        <dbReference type="ARBA" id="ARBA00009677"/>
    </source>
</evidence>
<comment type="caution">
    <text evidence="7">The sequence shown here is derived from an EMBL/GenBank/DDBJ whole genome shotgun (WGS) entry which is preliminary data.</text>
</comment>
<comment type="similarity">
    <text evidence="2 4">Belongs to the flagella basal body rod proteins family.</text>
</comment>
<dbReference type="PANTHER" id="PTHR30435:SF1">
    <property type="entry name" value="FLAGELLAR HOOK PROTEIN FLGE"/>
    <property type="match status" value="1"/>
</dbReference>
<dbReference type="Proteomes" id="UP001157160">
    <property type="component" value="Unassembled WGS sequence"/>
</dbReference>
<evidence type="ECO:0000259" key="6">
    <source>
        <dbReference type="Pfam" id="PF22692"/>
    </source>
</evidence>